<keyword evidence="2 11" id="KW-0285">Flavoprotein</keyword>
<dbReference type="HOGENOM" id="CLU_016755_1_2_11"/>
<name>Q8NLD1_CORGL</name>
<dbReference type="GO" id="GO:0016152">
    <property type="term" value="F:mercury (II) reductase (NADP+) activity"/>
    <property type="evidence" value="ECO:0007669"/>
    <property type="project" value="UniProtKB-EC"/>
</dbReference>
<keyword evidence="5 11" id="KW-0560">Oxidoreductase</keyword>
<evidence type="ECO:0000259" key="12">
    <source>
        <dbReference type="Pfam" id="PF02852"/>
    </source>
</evidence>
<accession>Q8NLD1</accession>
<dbReference type="InterPro" id="IPR004099">
    <property type="entry name" value="Pyr_nucl-diS_OxRdtase_dimer"/>
</dbReference>
<dbReference type="Gene3D" id="3.50.50.60">
    <property type="entry name" value="FAD/NAD(P)-binding domain"/>
    <property type="match status" value="2"/>
</dbReference>
<dbReference type="PANTHER" id="PTHR43014:SF4">
    <property type="entry name" value="PYRIDINE NUCLEOTIDE-DISULFIDE OXIDOREDUCTASE RCLA-RELATED"/>
    <property type="match status" value="1"/>
</dbReference>
<evidence type="ECO:0000256" key="7">
    <source>
        <dbReference type="ARBA" id="ARBA00023284"/>
    </source>
</evidence>
<dbReference type="InterPro" id="IPR012999">
    <property type="entry name" value="Pyr_OxRdtase_I_AS"/>
</dbReference>
<feature type="binding site" evidence="9">
    <location>
        <begin position="143"/>
        <end position="145"/>
    </location>
    <ligand>
        <name>FAD</name>
        <dbReference type="ChEBI" id="CHEBI:57692"/>
    </ligand>
</feature>
<dbReference type="OrthoDB" id="9800167at2"/>
<dbReference type="GO" id="GO:0016668">
    <property type="term" value="F:oxidoreductase activity, acting on a sulfur group of donors, NAD(P) as acceptor"/>
    <property type="evidence" value="ECO:0007669"/>
    <property type="project" value="InterPro"/>
</dbReference>
<protein>
    <submittedName>
        <fullName evidence="14">Dihydrolipoamide dehydrogenase/glutathione oxidoreductase and related enzymes</fullName>
        <ecNumber evidence="14">1.16.1.1</ecNumber>
    </submittedName>
</protein>
<evidence type="ECO:0000256" key="6">
    <source>
        <dbReference type="ARBA" id="ARBA00023157"/>
    </source>
</evidence>
<evidence type="ECO:0000256" key="10">
    <source>
        <dbReference type="PIRSR" id="PIRSR000350-4"/>
    </source>
</evidence>
<dbReference type="SUPFAM" id="SSF55424">
    <property type="entry name" value="FAD/NAD-linked reductases, dimerisation (C-terminal) domain"/>
    <property type="match status" value="1"/>
</dbReference>
<feature type="disulfide bond" description="Redox-active" evidence="10">
    <location>
        <begin position="60"/>
        <end position="65"/>
    </location>
</feature>
<proteinExistence type="inferred from homology"/>
<comment type="similarity">
    <text evidence="1 11">Belongs to the class-I pyridine nucleotide-disulfide oxidoreductase family.</text>
</comment>
<dbReference type="BioCyc" id="CORYNE:G18NG-12632-MONOMER"/>
<evidence type="ECO:0000256" key="2">
    <source>
        <dbReference type="ARBA" id="ARBA00022630"/>
    </source>
</evidence>
<sequence length="448" mass="47286">MPESILGRMDTKLGAELGTEFDLIVVGFGKAGKTIAMKRSAAGDKVALIEQSPQMYGGTCINVGCIPTKKLLFETATGKDFPDAVVARDQLIGKLNAKNLAMATDKGVTVIDGKATFTASHEITVTSGSDTLVLYAPTIVINTGSTPVIPNVPGTDNPHVFDSTGIQHISPLPKHLAIIGGGPIGLEFATLFSGQGSKVTIIDRGELPLKNFDREVAELAKTDLEARGITFLNNAELTGFSGDLTIALKDHDLLADAALLAIGRRPATDGLGLEQAGIKTGTRGEVLVDAHLRTNIDGIFAVGDVNGGPQFTYVSYDDHRIVLDQLAGTGKKSTAHRLIPTTTFIEPPLSTIGDNTEGENVVVKKALIADMPIVPRPEIINQPHGMVKFFVDKQSDALLGATLYCADSQELINTVALAMRHGVTASELGDGIYTHPATSEIFNQLLGS</sequence>
<evidence type="ECO:0000313" key="14">
    <source>
        <dbReference type="EMBL" id="BAC00405.1"/>
    </source>
</evidence>
<keyword evidence="3 9" id="KW-0274">FAD</keyword>
<dbReference type="Pfam" id="PF07992">
    <property type="entry name" value="Pyr_redox_2"/>
    <property type="match status" value="1"/>
</dbReference>
<feature type="domain" description="Pyridine nucleotide-disulphide oxidoreductase dimerisation" evidence="12">
    <location>
        <begin position="339"/>
        <end position="444"/>
    </location>
</feature>
<dbReference type="InterPro" id="IPR023753">
    <property type="entry name" value="FAD/NAD-binding_dom"/>
</dbReference>
<dbReference type="Pfam" id="PF02852">
    <property type="entry name" value="Pyr_redox_dim"/>
    <property type="match status" value="1"/>
</dbReference>
<dbReference type="EC" id="1.16.1.1" evidence="14"/>
<dbReference type="EMBL" id="BA000036">
    <property type="protein sequence ID" value="BAC00405.1"/>
    <property type="molecule type" value="Genomic_DNA"/>
</dbReference>
<evidence type="ECO:0000313" key="15">
    <source>
        <dbReference type="Proteomes" id="UP000000582"/>
    </source>
</evidence>
<dbReference type="PRINTS" id="PR00411">
    <property type="entry name" value="PNDRDTASEI"/>
</dbReference>
<evidence type="ECO:0000259" key="13">
    <source>
        <dbReference type="Pfam" id="PF07992"/>
    </source>
</evidence>
<dbReference type="GO" id="GO:0003955">
    <property type="term" value="F:NAD(P)H dehydrogenase (quinone) activity"/>
    <property type="evidence" value="ECO:0007669"/>
    <property type="project" value="TreeGrafter"/>
</dbReference>
<dbReference type="PATRIC" id="fig|196627.13.peg.2946"/>
<keyword evidence="9" id="KW-0547">Nucleotide-binding</keyword>
<keyword evidence="6" id="KW-1015">Disulfide bond</keyword>
<dbReference type="InterPro" id="IPR036188">
    <property type="entry name" value="FAD/NAD-bd_sf"/>
</dbReference>
<feature type="active site" description="Proton acceptor" evidence="8">
    <location>
        <position position="435"/>
    </location>
</feature>
<dbReference type="AlphaFoldDB" id="Q8NLD1"/>
<keyword evidence="9" id="KW-0520">NAD</keyword>
<feature type="binding site" evidence="9">
    <location>
        <position position="304"/>
    </location>
    <ligand>
        <name>FAD</name>
        <dbReference type="ChEBI" id="CHEBI:57692"/>
    </ligand>
</feature>
<dbReference type="PROSITE" id="PS00076">
    <property type="entry name" value="PYRIDINE_REDOX_1"/>
    <property type="match status" value="1"/>
</dbReference>
<dbReference type="GO" id="GO:0050660">
    <property type="term" value="F:flavin adenine dinucleotide binding"/>
    <property type="evidence" value="ECO:0007669"/>
    <property type="project" value="TreeGrafter"/>
</dbReference>
<dbReference type="InterPro" id="IPR016156">
    <property type="entry name" value="FAD/NAD-linked_Rdtase_dimer_sf"/>
</dbReference>
<feature type="binding site" evidence="9">
    <location>
        <position position="69"/>
    </location>
    <ligand>
        <name>FAD</name>
        <dbReference type="ChEBI" id="CHEBI:57692"/>
    </ligand>
</feature>
<dbReference type="KEGG" id="cgl:Cgl3011"/>
<evidence type="ECO:0000256" key="8">
    <source>
        <dbReference type="PIRSR" id="PIRSR000350-2"/>
    </source>
</evidence>
<dbReference type="InterPro" id="IPR001100">
    <property type="entry name" value="Pyr_nuc-diS_OxRdtase"/>
</dbReference>
<dbReference type="PIRSF" id="PIRSF000350">
    <property type="entry name" value="Mercury_reductase_MerA"/>
    <property type="match status" value="1"/>
</dbReference>
<dbReference type="PRINTS" id="PR00368">
    <property type="entry name" value="FADPNR"/>
</dbReference>
<dbReference type="eggNOG" id="COG1249">
    <property type="taxonomic scope" value="Bacteria"/>
</dbReference>
<organism evidence="14 15">
    <name type="scientific">Corynebacterium glutamicum (strain ATCC 13032 / DSM 20300 / JCM 1318 / BCRC 11384 / CCUG 27702 / LMG 3730 / NBRC 12168 / NCIMB 10025 / NRRL B-2784 / 534)</name>
    <dbReference type="NCBI Taxonomy" id="196627"/>
    <lineage>
        <taxon>Bacteria</taxon>
        <taxon>Bacillati</taxon>
        <taxon>Actinomycetota</taxon>
        <taxon>Actinomycetes</taxon>
        <taxon>Mycobacteriales</taxon>
        <taxon>Corynebacteriaceae</taxon>
        <taxon>Corynebacterium</taxon>
    </lineage>
</organism>
<evidence type="ECO:0000256" key="3">
    <source>
        <dbReference type="ARBA" id="ARBA00022827"/>
    </source>
</evidence>
<evidence type="ECO:0000256" key="5">
    <source>
        <dbReference type="ARBA" id="ARBA00023002"/>
    </source>
</evidence>
<dbReference type="Gene3D" id="3.30.390.30">
    <property type="match status" value="1"/>
</dbReference>
<dbReference type="Proteomes" id="UP000000582">
    <property type="component" value="Chromosome"/>
</dbReference>
<keyword evidence="7 11" id="KW-0676">Redox-active center</keyword>
<keyword evidence="4" id="KW-0521">NADP</keyword>
<evidence type="ECO:0000256" key="4">
    <source>
        <dbReference type="ARBA" id="ARBA00022857"/>
    </source>
</evidence>
<comment type="cofactor">
    <cofactor evidence="9">
        <name>FAD</name>
        <dbReference type="ChEBI" id="CHEBI:57692"/>
    </cofactor>
    <text evidence="9">Binds 1 FAD per subunit.</text>
</comment>
<keyword evidence="15" id="KW-1185">Reference proteome</keyword>
<evidence type="ECO:0000256" key="1">
    <source>
        <dbReference type="ARBA" id="ARBA00007532"/>
    </source>
</evidence>
<feature type="binding site" evidence="9">
    <location>
        <position position="263"/>
    </location>
    <ligand>
        <name>NAD(+)</name>
        <dbReference type="ChEBI" id="CHEBI:57540"/>
    </ligand>
</feature>
<feature type="domain" description="FAD/NAD(P)-binding" evidence="13">
    <location>
        <begin position="21"/>
        <end position="316"/>
    </location>
</feature>
<gene>
    <name evidence="14" type="ordered locus">Cgl3011</name>
</gene>
<dbReference type="SUPFAM" id="SSF51905">
    <property type="entry name" value="FAD/NAD(P)-binding domain"/>
    <property type="match status" value="1"/>
</dbReference>
<dbReference type="PANTHER" id="PTHR43014">
    <property type="entry name" value="MERCURIC REDUCTASE"/>
    <property type="match status" value="1"/>
</dbReference>
<evidence type="ECO:0000256" key="9">
    <source>
        <dbReference type="PIRSR" id="PIRSR000350-3"/>
    </source>
</evidence>
<evidence type="ECO:0000256" key="11">
    <source>
        <dbReference type="RuleBase" id="RU003691"/>
    </source>
</evidence>
<reference evidence="15" key="1">
    <citation type="journal article" date="2003" name="Appl. Microbiol. Biotechnol.">
        <title>The Corynebacterium glutamicum genome: features and impacts on biotechnological processes.</title>
        <authorList>
            <person name="Ikeda M."/>
            <person name="Nakagawa S."/>
        </authorList>
    </citation>
    <scope>NUCLEOTIDE SEQUENCE [LARGE SCALE GENOMIC DNA]</scope>
    <source>
        <strain evidence="15">ATCC 13032 / DSM 20300 / BCRC 11384 / JCM 1318 / LMG 3730 / NCIMB 10025</strain>
    </source>
</reference>
<dbReference type="STRING" id="196627.cg3339"/>
<feature type="binding site" evidence="9">
    <location>
        <begin position="180"/>
        <end position="187"/>
    </location>
    <ligand>
        <name>NAD(+)</name>
        <dbReference type="ChEBI" id="CHEBI:57540"/>
    </ligand>
</feature>